<keyword evidence="2" id="KW-1185">Reference proteome</keyword>
<organism evidence="1 2">
    <name type="scientific">Rubripirellula tenax</name>
    <dbReference type="NCBI Taxonomy" id="2528015"/>
    <lineage>
        <taxon>Bacteria</taxon>
        <taxon>Pseudomonadati</taxon>
        <taxon>Planctomycetota</taxon>
        <taxon>Planctomycetia</taxon>
        <taxon>Pirellulales</taxon>
        <taxon>Pirellulaceae</taxon>
        <taxon>Rubripirellula</taxon>
    </lineage>
</organism>
<evidence type="ECO:0000313" key="2">
    <source>
        <dbReference type="Proteomes" id="UP000318288"/>
    </source>
</evidence>
<dbReference type="InterPro" id="IPR010869">
    <property type="entry name" value="DUF1501"/>
</dbReference>
<dbReference type="Gene3D" id="3.40.720.10">
    <property type="entry name" value="Alkaline Phosphatase, subunit A"/>
    <property type="match status" value="1"/>
</dbReference>
<dbReference type="InterPro" id="IPR006311">
    <property type="entry name" value="TAT_signal"/>
</dbReference>
<proteinExistence type="predicted"/>
<name>A0A5C6FKF8_9BACT</name>
<dbReference type="InterPro" id="IPR017850">
    <property type="entry name" value="Alkaline_phosphatase_core_sf"/>
</dbReference>
<sequence length="471" mass="51278">MSGFSRRSLLQSTGLGFGALATNHLLASHSEGAAGGILSALHHAAKAKRVIFLFMSGAPSQLDLLDYKPLLNEKHGTELPDEVRGTQRLTGMSGNQSSLPLAGSPFKFGQHGQAGTWVSELLPHTASIADDICVIRSMQTEAINHGPGVTFMQTGSMIPGRPSMGAWMDYGLGTDNTDLPAFVVMTTKDQNYGQPLGARLWGSGFLPSKHQAVSFRNGKDPVLYLSNPDGIDPASRRAAMDTLGKLHDLELARHADRQIETRIAQYELAFRMQASIPEATDFADEPADVVDSYGPDAKAPGTFAANCLMARRLAERGVRFIQLYHKGWDHHGGLPGSLPKSCKATDQPSAALVKDLKRTGLLDDTLVIWGGEFGRTNYCQGRLTATSFGRDHHPRCFSIWMAGGGIKPGTVHGETDEYGYNIVDKPVHIHDLHATILHQMGIDHERLTFKYQGRNFRLTDVHGHVVQDILT</sequence>
<comment type="caution">
    <text evidence="1">The sequence shown here is derived from an EMBL/GenBank/DDBJ whole genome shotgun (WGS) entry which is preliminary data.</text>
</comment>
<reference evidence="1 2" key="1">
    <citation type="submission" date="2019-02" db="EMBL/GenBank/DDBJ databases">
        <title>Deep-cultivation of Planctomycetes and their phenomic and genomic characterization uncovers novel biology.</title>
        <authorList>
            <person name="Wiegand S."/>
            <person name="Jogler M."/>
            <person name="Boedeker C."/>
            <person name="Pinto D."/>
            <person name="Vollmers J."/>
            <person name="Rivas-Marin E."/>
            <person name="Kohn T."/>
            <person name="Peeters S.H."/>
            <person name="Heuer A."/>
            <person name="Rast P."/>
            <person name="Oberbeckmann S."/>
            <person name="Bunk B."/>
            <person name="Jeske O."/>
            <person name="Meyerdierks A."/>
            <person name="Storesund J.E."/>
            <person name="Kallscheuer N."/>
            <person name="Luecker S."/>
            <person name="Lage O.M."/>
            <person name="Pohl T."/>
            <person name="Merkel B.J."/>
            <person name="Hornburger P."/>
            <person name="Mueller R.-W."/>
            <person name="Bruemmer F."/>
            <person name="Labrenz M."/>
            <person name="Spormann A.M."/>
            <person name="Op Den Camp H."/>
            <person name="Overmann J."/>
            <person name="Amann R."/>
            <person name="Jetten M.S.M."/>
            <person name="Mascher T."/>
            <person name="Medema M.H."/>
            <person name="Devos D.P."/>
            <person name="Kaster A.-K."/>
            <person name="Ovreas L."/>
            <person name="Rohde M."/>
            <person name="Galperin M.Y."/>
            <person name="Jogler C."/>
        </authorList>
    </citation>
    <scope>NUCLEOTIDE SEQUENCE [LARGE SCALE GENOMIC DNA]</scope>
    <source>
        <strain evidence="1 2">Poly51</strain>
    </source>
</reference>
<dbReference type="PROSITE" id="PS51318">
    <property type="entry name" value="TAT"/>
    <property type="match status" value="1"/>
</dbReference>
<dbReference type="SUPFAM" id="SSF53649">
    <property type="entry name" value="Alkaline phosphatase-like"/>
    <property type="match status" value="1"/>
</dbReference>
<dbReference type="Proteomes" id="UP000318288">
    <property type="component" value="Unassembled WGS sequence"/>
</dbReference>
<evidence type="ECO:0000313" key="1">
    <source>
        <dbReference type="EMBL" id="TWU60497.1"/>
    </source>
</evidence>
<gene>
    <name evidence="1" type="ORF">Poly51_07730</name>
</gene>
<dbReference type="AlphaFoldDB" id="A0A5C6FKF8"/>
<evidence type="ECO:0008006" key="3">
    <source>
        <dbReference type="Google" id="ProtNLM"/>
    </source>
</evidence>
<dbReference type="PANTHER" id="PTHR43737">
    <property type="entry name" value="BLL7424 PROTEIN"/>
    <property type="match status" value="1"/>
</dbReference>
<dbReference type="PANTHER" id="PTHR43737:SF1">
    <property type="entry name" value="DUF1501 DOMAIN-CONTAINING PROTEIN"/>
    <property type="match status" value="1"/>
</dbReference>
<dbReference type="EMBL" id="SJPW01000001">
    <property type="protein sequence ID" value="TWU60497.1"/>
    <property type="molecule type" value="Genomic_DNA"/>
</dbReference>
<protein>
    <recommendedName>
        <fullName evidence="3">Sulfatase</fullName>
    </recommendedName>
</protein>
<dbReference type="Pfam" id="PF07394">
    <property type="entry name" value="DUF1501"/>
    <property type="match status" value="1"/>
</dbReference>
<accession>A0A5C6FKF8</accession>
<dbReference type="OrthoDB" id="127333at2"/>
<dbReference type="RefSeq" id="WP_146454347.1">
    <property type="nucleotide sequence ID" value="NZ_SJPW01000001.1"/>
</dbReference>